<feature type="compositionally biased region" description="Low complexity" evidence="8">
    <location>
        <begin position="947"/>
        <end position="956"/>
    </location>
</feature>
<feature type="compositionally biased region" description="Polar residues" evidence="8">
    <location>
        <begin position="819"/>
        <end position="850"/>
    </location>
</feature>
<dbReference type="GO" id="GO:0003796">
    <property type="term" value="F:lysozyme activity"/>
    <property type="evidence" value="ECO:0007669"/>
    <property type="project" value="UniProtKB-EC"/>
</dbReference>
<dbReference type="InterPro" id="IPR001916">
    <property type="entry name" value="Glyco_hydro_22"/>
</dbReference>
<dbReference type="GO" id="GO:0042742">
    <property type="term" value="P:defense response to bacterium"/>
    <property type="evidence" value="ECO:0007669"/>
    <property type="project" value="UniProtKB-KW"/>
</dbReference>
<feature type="domain" description="Glycosyl hydrolases family 22 (GH22)" evidence="9">
    <location>
        <begin position="747"/>
        <end position="765"/>
    </location>
</feature>
<evidence type="ECO:0000256" key="3">
    <source>
        <dbReference type="ARBA" id="ARBA00012732"/>
    </source>
</evidence>
<dbReference type="InterPro" id="IPR019799">
    <property type="entry name" value="Glyco_hydro_22_CS"/>
</dbReference>
<dbReference type="GO" id="GO:0031640">
    <property type="term" value="P:killing of cells of another organism"/>
    <property type="evidence" value="ECO:0007669"/>
    <property type="project" value="UniProtKB-KW"/>
</dbReference>
<dbReference type="Gene3D" id="1.10.530.10">
    <property type="match status" value="5"/>
</dbReference>
<keyword evidence="4" id="KW-0929">Antimicrobial</keyword>
<dbReference type="PANTHER" id="PTHR11407">
    <property type="entry name" value="LYSOZYME C"/>
    <property type="match status" value="1"/>
</dbReference>
<dbReference type="PROSITE" id="PS00128">
    <property type="entry name" value="GLYCOSYL_HYDROL_F22_1"/>
    <property type="match status" value="4"/>
</dbReference>
<evidence type="ECO:0000256" key="5">
    <source>
        <dbReference type="ARBA" id="ARBA00023157"/>
    </source>
</evidence>
<dbReference type="Pfam" id="PF00062">
    <property type="entry name" value="Lys"/>
    <property type="match status" value="5"/>
</dbReference>
<evidence type="ECO:0000256" key="7">
    <source>
        <dbReference type="RuleBase" id="RU004440"/>
    </source>
</evidence>
<reference evidence="10" key="1">
    <citation type="submission" date="2022-08" db="UniProtKB">
        <authorList>
            <consortium name="EnsemblMetazoa"/>
        </authorList>
    </citation>
    <scope>IDENTIFICATION</scope>
    <source>
        <strain evidence="10">EBRO</strain>
    </source>
</reference>
<evidence type="ECO:0000256" key="1">
    <source>
        <dbReference type="ARBA" id="ARBA00000632"/>
    </source>
</evidence>
<evidence type="ECO:0000256" key="8">
    <source>
        <dbReference type="SAM" id="MobiDB-lite"/>
    </source>
</evidence>
<evidence type="ECO:0000256" key="6">
    <source>
        <dbReference type="ARBA" id="ARBA00023295"/>
    </source>
</evidence>
<accession>A0A182IRU2</accession>
<evidence type="ECO:0000256" key="2">
    <source>
        <dbReference type="ARBA" id="ARBA00010859"/>
    </source>
</evidence>
<dbReference type="FunFam" id="1.10.530.10:FF:000001">
    <property type="entry name" value="Lysozyme C"/>
    <property type="match status" value="3"/>
</dbReference>
<feature type="compositionally biased region" description="Low complexity" evidence="8">
    <location>
        <begin position="931"/>
        <end position="940"/>
    </location>
</feature>
<keyword evidence="4" id="KW-0081">Bacteriolytic enzyme</keyword>
<dbReference type="PANTHER" id="PTHR11407:SF63">
    <property type="entry name" value="LYSOZYME C"/>
    <property type="match status" value="1"/>
</dbReference>
<evidence type="ECO:0000259" key="9">
    <source>
        <dbReference type="PROSITE" id="PS00128"/>
    </source>
</evidence>
<dbReference type="PRINTS" id="PR00135">
    <property type="entry name" value="LYZLACT"/>
</dbReference>
<proteinExistence type="inferred from homology"/>
<comment type="similarity">
    <text evidence="2 7">Belongs to the glycosyl hydrolase 22 family.</text>
</comment>
<dbReference type="SUPFAM" id="SSF53955">
    <property type="entry name" value="Lysozyme-like"/>
    <property type="match status" value="5"/>
</dbReference>
<feature type="region of interest" description="Disordered" evidence="8">
    <location>
        <begin position="931"/>
        <end position="977"/>
    </location>
</feature>
<evidence type="ECO:0000313" key="10">
    <source>
        <dbReference type="EnsemblMetazoa" id="AATE004275-PA.1"/>
    </source>
</evidence>
<dbReference type="EC" id="3.2.1.17" evidence="3"/>
<feature type="domain" description="Glycosyl hydrolases family 22 (GH22)" evidence="9">
    <location>
        <begin position="592"/>
        <end position="610"/>
    </location>
</feature>
<keyword evidence="5" id="KW-1015">Disulfide bond</keyword>
<keyword evidence="6" id="KW-0378">Hydrolase</keyword>
<comment type="catalytic activity">
    <reaction evidence="1">
        <text>Hydrolysis of (1-&gt;4)-beta-linkages between N-acetylmuramic acid and N-acetyl-D-glucosamine residues in a peptidoglycan and between N-acetyl-D-glucosamine residues in chitodextrins.</text>
        <dbReference type="EC" id="3.2.1.17"/>
    </reaction>
</comment>
<dbReference type="EnsemblMetazoa" id="AATE004275-RA">
    <property type="protein sequence ID" value="AATE004275-PA.1"/>
    <property type="gene ID" value="AATE004275"/>
</dbReference>
<feature type="region of interest" description="Disordered" evidence="8">
    <location>
        <begin position="819"/>
        <end position="854"/>
    </location>
</feature>
<dbReference type="CDD" id="cd16899">
    <property type="entry name" value="LYZ_C_invert"/>
    <property type="match status" value="4"/>
</dbReference>
<dbReference type="PROSITE" id="PS51348">
    <property type="entry name" value="GLYCOSYL_HYDROL_F22_2"/>
    <property type="match status" value="5"/>
</dbReference>
<dbReference type="VEuPathDB" id="VectorBase:AATE004275"/>
<organism evidence="10">
    <name type="scientific">Anopheles atroparvus</name>
    <name type="common">European mosquito</name>
    <dbReference type="NCBI Taxonomy" id="41427"/>
    <lineage>
        <taxon>Eukaryota</taxon>
        <taxon>Metazoa</taxon>
        <taxon>Ecdysozoa</taxon>
        <taxon>Arthropoda</taxon>
        <taxon>Hexapoda</taxon>
        <taxon>Insecta</taxon>
        <taxon>Pterygota</taxon>
        <taxon>Neoptera</taxon>
        <taxon>Endopterygota</taxon>
        <taxon>Diptera</taxon>
        <taxon>Nematocera</taxon>
        <taxon>Culicoidea</taxon>
        <taxon>Culicidae</taxon>
        <taxon>Anophelinae</taxon>
        <taxon>Anopheles</taxon>
    </lineage>
</organism>
<dbReference type="SMART" id="SM00263">
    <property type="entry name" value="LYZ1"/>
    <property type="match status" value="5"/>
</dbReference>
<dbReference type="InterPro" id="IPR023346">
    <property type="entry name" value="Lysozyme-like_dom_sf"/>
</dbReference>
<feature type="domain" description="Glycosyl hydrolases family 22 (GH22)" evidence="9">
    <location>
        <begin position="262"/>
        <end position="280"/>
    </location>
</feature>
<keyword evidence="6" id="KW-0326">Glycosidase</keyword>
<dbReference type="AlphaFoldDB" id="A0A182IRU2"/>
<protein>
    <recommendedName>
        <fullName evidence="3">lysozyme</fullName>
        <ecNumber evidence="3">3.2.1.17</ecNumber>
    </recommendedName>
</protein>
<sequence>MELRGAGSIGLIVVALAVVGTRSHRLWTRCEVARELTLKHVPEEQIGDWLCIAEHGSAYNGSAANLRFKWFGGTGYYGLFQIIDRYACARYGSICGLGSCDQLLDDELDDDIECMLKVHAAYTRELGDGFAAWPIHKSACRGGQVPPVGSFAHCLDEEVVRVQAYFKRKRAKAKTAVSNRLVALAAPGKVYERCELARELRDRHQLPEDQIATWVCIAYHESRFNTSAEGRLNADGSGDHGLFQISDIYWCSTDAHRPGKACGVTCEAMRDSDIADDVRCVRTIHDEHRRLSGNGFNAWTVFKPYCAGREASFVHNCFDEERVPTTANRPRPGIVAPTTPIVPVAAKADPTVATVGKVYDRCELANDLLHKFHFPREQVATWVCIAYHESRFNTSAEGRLNADGSGDHGLFQISDIYWCSPPGKGWACGVSCAALKDADITDDVRCVRTIFDEHQRLSGDGFNAWSVYKPYCQAGRSEEFTNGCFGDSGAPSVTVSLPRPAITAPTPLPSPGRVGPTSATGKVFERCELAQLLHLRHGLSLDETATWVCIAKHQSSFNSSAIGHGPDGVQYHGMFQLSDEFWCSPPGRGFVCGIACDRLRDSELTDDLACMRHILEEHQRISGDGFNAWAVYQPHCKGKSATLLDGCFEEGENALVPTPPTTRRPVPPPKNLPRGKVYQRCELAQELYYRHGLPFDQIATWVCIAHRESNYNVSAIGRLNADGSEDHGLFQISDIYWCSPPGKGWVCGLTCSDLEDNDLTDDVECMRTIHEEHTRLSGDGFNAWAVYRPYCQGRSEPYIDGCFAEESTTTTVRRPTYYAPSTTVKPSTTKARPRTSTTPYRPWSRATTKRPTVVTSSRFTTITTTTTATTSIQRRPTINAPSRLQSTSTLASAPKSTTSLYDFYLNHFGRRPAITTAMPVYTFKPFASRQRATASTAPRTTLPPPATATASTITPGEDPPPETTTRRKEFNRWFQSG</sequence>
<name>A0A182IRU2_ANOAO</name>
<feature type="domain" description="Glycosyl hydrolases family 22 (GH22)" evidence="9">
    <location>
        <begin position="428"/>
        <end position="446"/>
    </location>
</feature>
<evidence type="ECO:0000256" key="4">
    <source>
        <dbReference type="ARBA" id="ARBA00022638"/>
    </source>
</evidence>
<dbReference type="STRING" id="41427.A0A182IRU2"/>